<keyword evidence="2 4" id="KW-0560">Oxidoreductase</keyword>
<dbReference type="InterPro" id="IPR029510">
    <property type="entry name" value="Ald_DH_CS_GLU"/>
</dbReference>
<dbReference type="PROSITE" id="PS00687">
    <property type="entry name" value="ALDEHYDE_DEHYDR_GLU"/>
    <property type="match status" value="1"/>
</dbReference>
<sequence>MLIGASTAHLENGKQVDVLNPASGELIDTVTSATPAHIELTLDCAKKGRDLWAETPLHERCKILFKYADLVEANQDELALLLSKETGKAIKSAEGEMSRVGMMVRGYAERALHLYGDCLSDAQPGMEKDVIFTRRDPLGIVVCVVPFNHPASLYTQKIAPALAMGNAIIIKPASDNPLTVLRLTQLLLDAGVPPTVAQCITGSGSVIGNYLVSSPHINAITLTGSTGVGIAVAEQAAKHLHHVHLELGGNDPFIVFGDADVDVAVEDTVISRAFTAGQTCASSKRLIIHNSIKQTYTEKLVARLKEIKVGDPQSRDTDVGTLINEGAAAEVEKQVQHTIDQGAKCILGGKRDGAFFPMTVLTDVTPEMDVSKDLEIFGPVFPVIGFDTPEEAIEIANSSCFGLMSGIMTNDYKTAMKMAKALQSGGVVVGGTGNYRPPELAFGGYKMSGIGREGISATLEEMSQLKSIILKGVF</sequence>
<feature type="domain" description="Aldehyde dehydrogenase" evidence="5">
    <location>
        <begin position="13"/>
        <end position="468"/>
    </location>
</feature>
<dbReference type="STRING" id="1856405.BFC17_06625"/>
<dbReference type="SUPFAM" id="SSF53720">
    <property type="entry name" value="ALDH-like"/>
    <property type="match status" value="1"/>
</dbReference>
<feature type="active site" evidence="3">
    <location>
        <position position="246"/>
    </location>
</feature>
<dbReference type="FunFam" id="3.40.605.10:FF:000007">
    <property type="entry name" value="NAD/NADP-dependent betaine aldehyde dehydrogenase"/>
    <property type="match status" value="1"/>
</dbReference>
<accession>A0A1E8F8Z5</accession>
<dbReference type="RefSeq" id="WP_070178371.1">
    <property type="nucleotide sequence ID" value="NZ_BMJR01000007.1"/>
</dbReference>
<dbReference type="InterPro" id="IPR016161">
    <property type="entry name" value="Ald_DH/histidinol_DH"/>
</dbReference>
<dbReference type="InterPro" id="IPR016163">
    <property type="entry name" value="Ald_DH_C"/>
</dbReference>
<dbReference type="OrthoDB" id="9812625at2"/>
<evidence type="ECO:0000313" key="6">
    <source>
        <dbReference type="EMBL" id="OFI32387.1"/>
    </source>
</evidence>
<name>A0A1E8F8Z5_9ALTE</name>
<dbReference type="InterPro" id="IPR016162">
    <property type="entry name" value="Ald_DH_N"/>
</dbReference>
<dbReference type="Proteomes" id="UP000176037">
    <property type="component" value="Unassembled WGS sequence"/>
</dbReference>
<reference evidence="6 7" key="1">
    <citation type="submission" date="2016-09" db="EMBL/GenBank/DDBJ databases">
        <title>Alteromonas lipolytica, a new species isolated from sea water.</title>
        <authorList>
            <person name="Wu Y.-H."/>
            <person name="Cheng H."/>
            <person name="Xu X.-W."/>
        </authorList>
    </citation>
    <scope>NUCLEOTIDE SEQUENCE [LARGE SCALE GENOMIC DNA]</scope>
    <source>
        <strain evidence="6 7">JW12</strain>
    </source>
</reference>
<organism evidence="6 7">
    <name type="scientific">Alteromonas lipolytica</name>
    <dbReference type="NCBI Taxonomy" id="1856405"/>
    <lineage>
        <taxon>Bacteria</taxon>
        <taxon>Pseudomonadati</taxon>
        <taxon>Pseudomonadota</taxon>
        <taxon>Gammaproteobacteria</taxon>
        <taxon>Alteromonadales</taxon>
        <taxon>Alteromonadaceae</taxon>
        <taxon>Alteromonas/Salinimonas group</taxon>
        <taxon>Alteromonas</taxon>
    </lineage>
</organism>
<dbReference type="PANTHER" id="PTHR42991">
    <property type="entry name" value="ALDEHYDE DEHYDROGENASE"/>
    <property type="match status" value="1"/>
</dbReference>
<dbReference type="Pfam" id="PF00171">
    <property type="entry name" value="Aldedh"/>
    <property type="match status" value="1"/>
</dbReference>
<comment type="similarity">
    <text evidence="1 4">Belongs to the aldehyde dehydrogenase family.</text>
</comment>
<evidence type="ECO:0000313" key="7">
    <source>
        <dbReference type="Proteomes" id="UP000176037"/>
    </source>
</evidence>
<comment type="caution">
    <text evidence="6">The sequence shown here is derived from an EMBL/GenBank/DDBJ whole genome shotgun (WGS) entry which is preliminary data.</text>
</comment>
<keyword evidence="7" id="KW-1185">Reference proteome</keyword>
<gene>
    <name evidence="6" type="ORF">BFC17_06625</name>
</gene>
<dbReference type="InterPro" id="IPR051020">
    <property type="entry name" value="ALDH-related_metabolic_enz"/>
</dbReference>
<dbReference type="Gene3D" id="3.40.309.10">
    <property type="entry name" value="Aldehyde Dehydrogenase, Chain A, domain 2"/>
    <property type="match status" value="1"/>
</dbReference>
<dbReference type="Gene3D" id="3.40.605.10">
    <property type="entry name" value="Aldehyde Dehydrogenase, Chain A, domain 1"/>
    <property type="match status" value="1"/>
</dbReference>
<protein>
    <submittedName>
        <fullName evidence="6">Succinate-semialdehyde dehydrogenase</fullName>
    </submittedName>
</protein>
<dbReference type="AlphaFoldDB" id="A0A1E8F8Z5"/>
<evidence type="ECO:0000259" key="5">
    <source>
        <dbReference type="Pfam" id="PF00171"/>
    </source>
</evidence>
<proteinExistence type="inferred from homology"/>
<evidence type="ECO:0000256" key="3">
    <source>
        <dbReference type="PROSITE-ProRule" id="PRU10007"/>
    </source>
</evidence>
<evidence type="ECO:0000256" key="4">
    <source>
        <dbReference type="RuleBase" id="RU003345"/>
    </source>
</evidence>
<dbReference type="EMBL" id="MJIC01000017">
    <property type="protein sequence ID" value="OFI32387.1"/>
    <property type="molecule type" value="Genomic_DNA"/>
</dbReference>
<dbReference type="InterPro" id="IPR015590">
    <property type="entry name" value="Aldehyde_DH_dom"/>
</dbReference>
<evidence type="ECO:0000256" key="2">
    <source>
        <dbReference type="ARBA" id="ARBA00023002"/>
    </source>
</evidence>
<dbReference type="PANTHER" id="PTHR42991:SF1">
    <property type="entry name" value="ALDEHYDE DEHYDROGENASE"/>
    <property type="match status" value="1"/>
</dbReference>
<evidence type="ECO:0000256" key="1">
    <source>
        <dbReference type="ARBA" id="ARBA00009986"/>
    </source>
</evidence>
<dbReference type="GO" id="GO:0008911">
    <property type="term" value="F:lactaldehyde dehydrogenase (NAD+) activity"/>
    <property type="evidence" value="ECO:0007669"/>
    <property type="project" value="TreeGrafter"/>
</dbReference>